<gene>
    <name evidence="3" type="ORF">SPHA_34825</name>
</gene>
<dbReference type="Pfam" id="PF00078">
    <property type="entry name" value="RVT_1"/>
    <property type="match status" value="1"/>
</dbReference>
<dbReference type="AlphaFoldDB" id="A0A812CHH9"/>
<dbReference type="EMBL" id="CAHIKZ030001488">
    <property type="protein sequence ID" value="CAE1265741.1"/>
    <property type="molecule type" value="Genomic_DNA"/>
</dbReference>
<dbReference type="InterPro" id="IPR000477">
    <property type="entry name" value="RT_dom"/>
</dbReference>
<name>A0A812CHH9_ACAPH</name>
<feature type="domain" description="Reverse transcriptase" evidence="2">
    <location>
        <begin position="239"/>
        <end position="396"/>
    </location>
</feature>
<evidence type="ECO:0000259" key="2">
    <source>
        <dbReference type="Pfam" id="PF00078"/>
    </source>
</evidence>
<comment type="caution">
    <text evidence="3">The sequence shown here is derived from an EMBL/GenBank/DDBJ whole genome shotgun (WGS) entry which is preliminary data.</text>
</comment>
<dbReference type="OrthoDB" id="10070415at2759"/>
<dbReference type="InterPro" id="IPR043502">
    <property type="entry name" value="DNA/RNA_pol_sf"/>
</dbReference>
<keyword evidence="4" id="KW-1185">Reference proteome</keyword>
<protein>
    <recommendedName>
        <fullName evidence="2">Reverse transcriptase domain-containing protein</fullName>
    </recommendedName>
</protein>
<dbReference type="SUPFAM" id="SSF56672">
    <property type="entry name" value="DNA/RNA polymerases"/>
    <property type="match status" value="1"/>
</dbReference>
<proteinExistence type="predicted"/>
<evidence type="ECO:0000313" key="4">
    <source>
        <dbReference type="Proteomes" id="UP000597762"/>
    </source>
</evidence>
<evidence type="ECO:0000313" key="3">
    <source>
        <dbReference type="EMBL" id="CAE1265741.1"/>
    </source>
</evidence>
<feature type="region of interest" description="Disordered" evidence="1">
    <location>
        <begin position="43"/>
        <end position="72"/>
    </location>
</feature>
<dbReference type="PANTHER" id="PTHR47027:SF20">
    <property type="entry name" value="REVERSE TRANSCRIPTASE-LIKE PROTEIN WITH RNA-DIRECTED DNA POLYMERASE DOMAIN"/>
    <property type="match status" value="1"/>
</dbReference>
<dbReference type="CDD" id="cd01650">
    <property type="entry name" value="RT_nLTR_like"/>
    <property type="match status" value="1"/>
</dbReference>
<evidence type="ECO:0000256" key="1">
    <source>
        <dbReference type="SAM" id="MobiDB-lite"/>
    </source>
</evidence>
<sequence length="462" mass="52147">MTVVHPTWYGRDGQALYLTLEPIAVQIRQCAWIGSYTCPRKPPSATAGNEIHQDPEANQRRQSEAARGRTVRVGSLSSNQALSLNQKLNGRISNLPPSKRYMPMLVSPVTNIGTGSRWRDFGWWKRRGAAQFTPSALTEMRIGAPSPKRLSVRLSQTLPDGETAGLGERLNRWKEHFNELLNHPTPATEVAVEPTDEYDCNTAPPTVDEVRDIMRHLRNNKAPDLSSDWSEAILLPFFKKGDRRLCSNYRGISLIDVVAKVFAVLLLRRFQGIRDLRTRPSRGGFRPGRGYVDQIFSLRRTLEQRWAYQQPTVLCFVDFATAFDSVDRGSLLRIMEADGMPAKRLIKGYYQSTRARVRAYGEESETFEARTGVRQGCALSPTLFNYTIDCILGKALRDYAGVAVVRRRKLILYRELHIPHFPSNGVGMSKFVLTSILDSGAVQSHRYFDMNAELLCGTPEVQ</sequence>
<accession>A0A812CHH9</accession>
<reference evidence="3" key="1">
    <citation type="submission" date="2021-01" db="EMBL/GenBank/DDBJ databases">
        <authorList>
            <person name="Li R."/>
            <person name="Bekaert M."/>
        </authorList>
    </citation>
    <scope>NUCLEOTIDE SEQUENCE</scope>
    <source>
        <strain evidence="3">Farmed</strain>
    </source>
</reference>
<feature type="compositionally biased region" description="Basic and acidic residues" evidence="1">
    <location>
        <begin position="51"/>
        <end position="67"/>
    </location>
</feature>
<dbReference type="Proteomes" id="UP000597762">
    <property type="component" value="Unassembled WGS sequence"/>
</dbReference>
<dbReference type="PANTHER" id="PTHR47027">
    <property type="entry name" value="REVERSE TRANSCRIPTASE DOMAIN-CONTAINING PROTEIN"/>
    <property type="match status" value="1"/>
</dbReference>
<organism evidence="3 4">
    <name type="scientific">Acanthosepion pharaonis</name>
    <name type="common">Pharaoh cuttlefish</name>
    <name type="synonym">Sepia pharaonis</name>
    <dbReference type="NCBI Taxonomy" id="158019"/>
    <lineage>
        <taxon>Eukaryota</taxon>
        <taxon>Metazoa</taxon>
        <taxon>Spiralia</taxon>
        <taxon>Lophotrochozoa</taxon>
        <taxon>Mollusca</taxon>
        <taxon>Cephalopoda</taxon>
        <taxon>Coleoidea</taxon>
        <taxon>Decapodiformes</taxon>
        <taxon>Sepiida</taxon>
        <taxon>Sepiina</taxon>
        <taxon>Sepiidae</taxon>
        <taxon>Acanthosepion</taxon>
    </lineage>
</organism>